<feature type="coiled-coil region" evidence="1">
    <location>
        <begin position="380"/>
        <end position="560"/>
    </location>
</feature>
<dbReference type="EMBL" id="CAJPEV010000930">
    <property type="protein sequence ID" value="CAG0889578.1"/>
    <property type="molecule type" value="Genomic_DNA"/>
</dbReference>
<dbReference type="EMBL" id="LR900447">
    <property type="protein sequence ID" value="CAD7245707.1"/>
    <property type="molecule type" value="Genomic_DNA"/>
</dbReference>
<keyword evidence="1" id="KW-0175">Coiled coil</keyword>
<feature type="region of interest" description="Disordered" evidence="2">
    <location>
        <begin position="124"/>
        <end position="149"/>
    </location>
</feature>
<evidence type="ECO:0000256" key="2">
    <source>
        <dbReference type="SAM" id="MobiDB-lite"/>
    </source>
</evidence>
<gene>
    <name evidence="3" type="ORF">DSTB1V02_LOCUS5574</name>
</gene>
<name>A0A7R8XA36_9CRUS</name>
<feature type="region of interest" description="Disordered" evidence="2">
    <location>
        <begin position="165"/>
        <end position="186"/>
    </location>
</feature>
<feature type="compositionally biased region" description="Basic and acidic residues" evidence="2">
    <location>
        <begin position="129"/>
        <end position="141"/>
    </location>
</feature>
<organism evidence="3">
    <name type="scientific">Darwinula stevensoni</name>
    <dbReference type="NCBI Taxonomy" id="69355"/>
    <lineage>
        <taxon>Eukaryota</taxon>
        <taxon>Metazoa</taxon>
        <taxon>Ecdysozoa</taxon>
        <taxon>Arthropoda</taxon>
        <taxon>Crustacea</taxon>
        <taxon>Oligostraca</taxon>
        <taxon>Ostracoda</taxon>
        <taxon>Podocopa</taxon>
        <taxon>Podocopida</taxon>
        <taxon>Darwinulocopina</taxon>
        <taxon>Darwinuloidea</taxon>
        <taxon>Darwinulidae</taxon>
        <taxon>Darwinula</taxon>
    </lineage>
</organism>
<evidence type="ECO:0000313" key="3">
    <source>
        <dbReference type="EMBL" id="CAD7245707.1"/>
    </source>
</evidence>
<feature type="coiled-coil region" evidence="1">
    <location>
        <begin position="267"/>
        <end position="315"/>
    </location>
</feature>
<feature type="compositionally biased region" description="Basic and acidic residues" evidence="2">
    <location>
        <begin position="174"/>
        <end position="186"/>
    </location>
</feature>
<protein>
    <submittedName>
        <fullName evidence="3">Uncharacterized protein</fullName>
    </submittedName>
</protein>
<accession>A0A7R8XA36</accession>
<sequence length="568" mass="65599">MSSTKTEVPILSSGEESDISTLFNKFTTCCEESLKELNETSDVDEDDLTKLKVSFLEQCFTHLEEQNAALISTFTQLEQETRQHAEVLNSRLQPCAESARNLMVSLQHFDDDFNADDFYVPNESESIDSEIKEDPCSKENGDSGYVGDGEEDTCIKSHESLLESMTSSWNGSDVENRSRHDERDSEDMKIWSDEIRRLHSQLAGVTHERDQALEEVLQRDRVIVHLESSISELHHHIAMKELEVHTLQQLLSSEQNIEEHGDEGGDESKLKLQFQDVQEENEHLRSQLNAYKLEVLNQQKTIGALQDTVESLKRKETATASSELDEFLELPVRMRVDKSSSGTLERTKIEPKNHLHFSGMMNPVYSKHMDMHQIQIQQECLHLQAKLHELEQTLSRKEMELHVHAIRCQKMEKLQMEYATLMKKHMELCTEREDLEFECKQLQWQLEELQHVKQRVSTLQGNLEQARRSLSSCRKAKDTADMEKESLQVRSMQLEDMLQKERNSAECLHLKVNELQARLKQAEIAVNVSEDRLCQKLLEKENAEVEISKLQAAFSSLSRQMELSAKEK</sequence>
<dbReference type="AlphaFoldDB" id="A0A7R8XA36"/>
<reference evidence="3" key="1">
    <citation type="submission" date="2020-11" db="EMBL/GenBank/DDBJ databases">
        <authorList>
            <person name="Tran Van P."/>
        </authorList>
    </citation>
    <scope>NUCLEOTIDE SEQUENCE</scope>
</reference>
<evidence type="ECO:0000256" key="1">
    <source>
        <dbReference type="SAM" id="Coils"/>
    </source>
</evidence>
<proteinExistence type="predicted"/>
<evidence type="ECO:0000313" key="4">
    <source>
        <dbReference type="Proteomes" id="UP000677054"/>
    </source>
</evidence>
<dbReference type="Proteomes" id="UP000677054">
    <property type="component" value="Unassembled WGS sequence"/>
</dbReference>
<keyword evidence="4" id="KW-1185">Reference proteome</keyword>